<dbReference type="SMART" id="SM00448">
    <property type="entry name" value="REC"/>
    <property type="match status" value="1"/>
</dbReference>
<dbReference type="SMART" id="SM00421">
    <property type="entry name" value="HTH_LUXR"/>
    <property type="match status" value="1"/>
</dbReference>
<accession>A0A3N1P417</accession>
<evidence type="ECO:0000313" key="6">
    <source>
        <dbReference type="EMBL" id="ROQ19586.1"/>
    </source>
</evidence>
<reference evidence="6 7" key="1">
    <citation type="submission" date="2018-11" db="EMBL/GenBank/DDBJ databases">
        <title>Genomic Encyclopedia of Type Strains, Phase IV (KMG-IV): sequencing the most valuable type-strain genomes for metagenomic binning, comparative biology and taxonomic classification.</title>
        <authorList>
            <person name="Goeker M."/>
        </authorList>
    </citation>
    <scope>NUCLEOTIDE SEQUENCE [LARGE SCALE GENOMIC DNA]</scope>
    <source>
        <strain evidence="6 7">DSM 16974</strain>
    </source>
</reference>
<dbReference type="PRINTS" id="PR00038">
    <property type="entry name" value="HTHLUXR"/>
</dbReference>
<dbReference type="CDD" id="cd06170">
    <property type="entry name" value="LuxR_C_like"/>
    <property type="match status" value="1"/>
</dbReference>
<protein>
    <submittedName>
        <fullName evidence="6">LuxR family two component transcriptional regulator</fullName>
    </submittedName>
</protein>
<sequence>MVINVMLVDDQKLMRDGLKVLLEYEGDFVVVAEANNGEEAVDLYRINMPDVVLMDIEMPKMNGIDAIRSINLIDPNARILVLTTFGQERYVHDSLIEGARGFLLKAVSGEELAANIRKVVKGESVLDAQSTELLLKSYRKISAARYLNEKQLLNDREKQILELIAENRSNQDIATKLHLAEGTVKNYVSQILEKLQVCSRGQAVTSAREKGLI</sequence>
<evidence type="ECO:0000256" key="2">
    <source>
        <dbReference type="ARBA" id="ARBA00023125"/>
    </source>
</evidence>
<name>A0A3N1P417_9GAMM</name>
<dbReference type="InterPro" id="IPR000792">
    <property type="entry name" value="Tscrpt_reg_LuxR_C"/>
</dbReference>
<dbReference type="SUPFAM" id="SSF52172">
    <property type="entry name" value="CheY-like"/>
    <property type="match status" value="1"/>
</dbReference>
<dbReference type="GO" id="GO:0003677">
    <property type="term" value="F:DNA binding"/>
    <property type="evidence" value="ECO:0007669"/>
    <property type="project" value="UniProtKB-KW"/>
</dbReference>
<dbReference type="PROSITE" id="PS50110">
    <property type="entry name" value="RESPONSE_REGULATORY"/>
    <property type="match status" value="1"/>
</dbReference>
<dbReference type="SUPFAM" id="SSF46894">
    <property type="entry name" value="C-terminal effector domain of the bipartite response regulators"/>
    <property type="match status" value="1"/>
</dbReference>
<proteinExistence type="predicted"/>
<dbReference type="EMBL" id="RJUK01000001">
    <property type="protein sequence ID" value="ROQ19586.1"/>
    <property type="molecule type" value="Genomic_DNA"/>
</dbReference>
<dbReference type="Pfam" id="PF00072">
    <property type="entry name" value="Response_reg"/>
    <property type="match status" value="1"/>
</dbReference>
<dbReference type="InterPro" id="IPR011006">
    <property type="entry name" value="CheY-like_superfamily"/>
</dbReference>
<dbReference type="Proteomes" id="UP000273643">
    <property type="component" value="Unassembled WGS sequence"/>
</dbReference>
<feature type="domain" description="Response regulatory" evidence="5">
    <location>
        <begin position="4"/>
        <end position="120"/>
    </location>
</feature>
<dbReference type="GO" id="GO:0006355">
    <property type="term" value="P:regulation of DNA-templated transcription"/>
    <property type="evidence" value="ECO:0007669"/>
    <property type="project" value="InterPro"/>
</dbReference>
<keyword evidence="2" id="KW-0238">DNA-binding</keyword>
<dbReference type="InterPro" id="IPR016032">
    <property type="entry name" value="Sig_transdc_resp-reg_C-effctor"/>
</dbReference>
<dbReference type="InterPro" id="IPR001789">
    <property type="entry name" value="Sig_transdc_resp-reg_receiver"/>
</dbReference>
<dbReference type="RefSeq" id="WP_170162824.1">
    <property type="nucleotide sequence ID" value="NZ_RJUK01000001.1"/>
</dbReference>
<feature type="modified residue" description="4-aspartylphosphate" evidence="3">
    <location>
        <position position="55"/>
    </location>
</feature>
<feature type="domain" description="HTH luxR-type" evidence="4">
    <location>
        <begin position="146"/>
        <end position="211"/>
    </location>
</feature>
<dbReference type="GO" id="GO:0000160">
    <property type="term" value="P:phosphorelay signal transduction system"/>
    <property type="evidence" value="ECO:0007669"/>
    <property type="project" value="InterPro"/>
</dbReference>
<keyword evidence="1 3" id="KW-0597">Phosphoprotein</keyword>
<evidence type="ECO:0000259" key="5">
    <source>
        <dbReference type="PROSITE" id="PS50110"/>
    </source>
</evidence>
<dbReference type="InterPro" id="IPR039420">
    <property type="entry name" value="WalR-like"/>
</dbReference>
<organism evidence="6 7">
    <name type="scientific">Marinimicrobium koreense</name>
    <dbReference type="NCBI Taxonomy" id="306545"/>
    <lineage>
        <taxon>Bacteria</taxon>
        <taxon>Pseudomonadati</taxon>
        <taxon>Pseudomonadota</taxon>
        <taxon>Gammaproteobacteria</taxon>
        <taxon>Cellvibrionales</taxon>
        <taxon>Cellvibrionaceae</taxon>
        <taxon>Marinimicrobium</taxon>
    </lineage>
</organism>
<dbReference type="AlphaFoldDB" id="A0A3N1P417"/>
<evidence type="ECO:0000259" key="4">
    <source>
        <dbReference type="PROSITE" id="PS50043"/>
    </source>
</evidence>
<comment type="caution">
    <text evidence="6">The sequence shown here is derived from an EMBL/GenBank/DDBJ whole genome shotgun (WGS) entry which is preliminary data.</text>
</comment>
<dbReference type="Gene3D" id="3.40.50.2300">
    <property type="match status" value="1"/>
</dbReference>
<gene>
    <name evidence="6" type="ORF">EDC38_0170</name>
</gene>
<keyword evidence="7" id="KW-1185">Reference proteome</keyword>
<evidence type="ECO:0000256" key="3">
    <source>
        <dbReference type="PROSITE-ProRule" id="PRU00169"/>
    </source>
</evidence>
<dbReference type="Pfam" id="PF00196">
    <property type="entry name" value="GerE"/>
    <property type="match status" value="1"/>
</dbReference>
<dbReference type="CDD" id="cd17535">
    <property type="entry name" value="REC_NarL-like"/>
    <property type="match status" value="1"/>
</dbReference>
<dbReference type="PROSITE" id="PS50043">
    <property type="entry name" value="HTH_LUXR_2"/>
    <property type="match status" value="1"/>
</dbReference>
<dbReference type="PANTHER" id="PTHR43214">
    <property type="entry name" value="TWO-COMPONENT RESPONSE REGULATOR"/>
    <property type="match status" value="1"/>
</dbReference>
<evidence type="ECO:0000256" key="1">
    <source>
        <dbReference type="ARBA" id="ARBA00022553"/>
    </source>
</evidence>
<dbReference type="InterPro" id="IPR058245">
    <property type="entry name" value="NreC/VraR/RcsB-like_REC"/>
</dbReference>
<evidence type="ECO:0000313" key="7">
    <source>
        <dbReference type="Proteomes" id="UP000273643"/>
    </source>
</evidence>